<evidence type="ECO:0000313" key="2">
    <source>
        <dbReference type="EMBL" id="GJS60427.1"/>
    </source>
</evidence>
<gene>
    <name evidence="2" type="ORF">Tco_0655211</name>
</gene>
<dbReference type="Proteomes" id="UP001151760">
    <property type="component" value="Unassembled WGS sequence"/>
</dbReference>
<accession>A0ABQ4X5P4</accession>
<proteinExistence type="predicted"/>
<comment type="caution">
    <text evidence="2">The sequence shown here is derived from an EMBL/GenBank/DDBJ whole genome shotgun (WGS) entry which is preliminary data.</text>
</comment>
<protein>
    <submittedName>
        <fullName evidence="2">Uncharacterized protein</fullName>
    </submittedName>
</protein>
<feature type="region of interest" description="Disordered" evidence="1">
    <location>
        <begin position="15"/>
        <end position="52"/>
    </location>
</feature>
<reference evidence="2" key="1">
    <citation type="journal article" date="2022" name="Int. J. Mol. Sci.">
        <title>Draft Genome of Tanacetum Coccineum: Genomic Comparison of Closely Related Tanacetum-Family Plants.</title>
        <authorList>
            <person name="Yamashiro T."/>
            <person name="Shiraishi A."/>
            <person name="Nakayama K."/>
            <person name="Satake H."/>
        </authorList>
    </citation>
    <scope>NUCLEOTIDE SEQUENCE</scope>
</reference>
<organism evidence="2 3">
    <name type="scientific">Tanacetum coccineum</name>
    <dbReference type="NCBI Taxonomy" id="301880"/>
    <lineage>
        <taxon>Eukaryota</taxon>
        <taxon>Viridiplantae</taxon>
        <taxon>Streptophyta</taxon>
        <taxon>Embryophyta</taxon>
        <taxon>Tracheophyta</taxon>
        <taxon>Spermatophyta</taxon>
        <taxon>Magnoliopsida</taxon>
        <taxon>eudicotyledons</taxon>
        <taxon>Gunneridae</taxon>
        <taxon>Pentapetalae</taxon>
        <taxon>asterids</taxon>
        <taxon>campanulids</taxon>
        <taxon>Asterales</taxon>
        <taxon>Asteraceae</taxon>
        <taxon>Asteroideae</taxon>
        <taxon>Anthemideae</taxon>
        <taxon>Anthemidinae</taxon>
        <taxon>Tanacetum</taxon>
    </lineage>
</organism>
<feature type="compositionally biased region" description="Polar residues" evidence="1">
    <location>
        <begin position="43"/>
        <end position="52"/>
    </location>
</feature>
<sequence>MLAICSADKPVTFKAPKPSSNVERVPQGTKPIAKPGHKKHLTSLKQPSVSSKEATKDLRATLSFLVCTPDGVLLEYAMKGGTMQQILVDSNIERLLLFREGVTVTARDSEPSSVSSG</sequence>
<evidence type="ECO:0000313" key="3">
    <source>
        <dbReference type="Proteomes" id="UP001151760"/>
    </source>
</evidence>
<dbReference type="EMBL" id="BQNB010009220">
    <property type="protein sequence ID" value="GJS60427.1"/>
    <property type="molecule type" value="Genomic_DNA"/>
</dbReference>
<keyword evidence="3" id="KW-1185">Reference proteome</keyword>
<evidence type="ECO:0000256" key="1">
    <source>
        <dbReference type="SAM" id="MobiDB-lite"/>
    </source>
</evidence>
<reference evidence="2" key="2">
    <citation type="submission" date="2022-01" db="EMBL/GenBank/DDBJ databases">
        <authorList>
            <person name="Yamashiro T."/>
            <person name="Shiraishi A."/>
            <person name="Satake H."/>
            <person name="Nakayama K."/>
        </authorList>
    </citation>
    <scope>NUCLEOTIDE SEQUENCE</scope>
</reference>
<name>A0ABQ4X5P4_9ASTR</name>